<dbReference type="EMBL" id="BK016268">
    <property type="protein sequence ID" value="DAG06276.1"/>
    <property type="molecule type" value="Genomic_DNA"/>
</dbReference>
<protein>
    <submittedName>
        <fullName evidence="1">Uncharacterized protein</fullName>
    </submittedName>
</protein>
<reference evidence="1" key="1">
    <citation type="journal article" date="2021" name="Proc. Natl. Acad. Sci. U.S.A.">
        <title>A Catalog of Tens of Thousands of Viruses from Human Metagenomes Reveals Hidden Associations with Chronic Diseases.</title>
        <authorList>
            <person name="Tisza M.J."/>
            <person name="Buck C.B."/>
        </authorList>
    </citation>
    <scope>NUCLEOTIDE SEQUENCE</scope>
    <source>
        <strain evidence="1">CtCYN4</strain>
    </source>
</reference>
<evidence type="ECO:0000313" key="1">
    <source>
        <dbReference type="EMBL" id="DAG06276.1"/>
    </source>
</evidence>
<organism evidence="1">
    <name type="scientific">Myoviridae sp. ctCYN4</name>
    <dbReference type="NCBI Taxonomy" id="2825051"/>
    <lineage>
        <taxon>Viruses</taxon>
        <taxon>Duplodnaviria</taxon>
        <taxon>Heunggongvirae</taxon>
        <taxon>Uroviricota</taxon>
        <taxon>Caudoviricetes</taxon>
    </lineage>
</organism>
<accession>A0A8S5VHU0</accession>
<name>A0A8S5VHU0_9CAUD</name>
<sequence length="87" mass="10556">MKAFIKKEKWEEFKKDYVKYGFSFAVFPDKFYTKPIDRFLVILISRKTREIKLITPYGESPFMEVQGNYFEDLITNNFVEYKKGIFD</sequence>
<proteinExistence type="predicted"/>